<feature type="transmembrane region" description="Helical" evidence="7">
    <location>
        <begin position="37"/>
        <end position="59"/>
    </location>
</feature>
<feature type="transmembrane region" description="Helical" evidence="7">
    <location>
        <begin position="260"/>
        <end position="282"/>
    </location>
</feature>
<evidence type="ECO:0000256" key="5">
    <source>
        <dbReference type="ARBA" id="ARBA00022989"/>
    </source>
</evidence>
<dbReference type="Pfam" id="PF00005">
    <property type="entry name" value="ABC_tran"/>
    <property type="match status" value="1"/>
</dbReference>
<dbReference type="Proteomes" id="UP000027982">
    <property type="component" value="Chromosome"/>
</dbReference>
<dbReference type="InterPro" id="IPR003593">
    <property type="entry name" value="AAA+_ATPase"/>
</dbReference>
<dbReference type="PROSITE" id="PS00211">
    <property type="entry name" value="ABC_TRANSPORTER_1"/>
    <property type="match status" value="1"/>
</dbReference>
<dbReference type="HOGENOM" id="CLU_000604_84_3_0"/>
<feature type="transmembrane region" description="Helical" evidence="7">
    <location>
        <begin position="180"/>
        <end position="200"/>
    </location>
</feature>
<gene>
    <name evidence="10" type="ORF">OP10G_1858</name>
</gene>
<dbReference type="Gene3D" id="1.20.1560.10">
    <property type="entry name" value="ABC transporter type 1, transmembrane domain"/>
    <property type="match status" value="1"/>
</dbReference>
<dbReference type="RefSeq" id="WP_025226186.1">
    <property type="nucleotide sequence ID" value="NZ_CP007139.1"/>
</dbReference>
<dbReference type="PANTHER" id="PTHR43394">
    <property type="entry name" value="ATP-DEPENDENT PERMEASE MDL1, MITOCHONDRIAL"/>
    <property type="match status" value="1"/>
</dbReference>
<name>A0A068NP57_FIMGI</name>
<dbReference type="EMBL" id="CP007139">
    <property type="protein sequence ID" value="AIE85226.1"/>
    <property type="molecule type" value="Genomic_DNA"/>
</dbReference>
<feature type="domain" description="ABC transporter" evidence="8">
    <location>
        <begin position="355"/>
        <end position="589"/>
    </location>
</feature>
<protein>
    <submittedName>
        <fullName evidence="10">Lipid A export ATP-binding/permease protein MsbA</fullName>
    </submittedName>
</protein>
<proteinExistence type="predicted"/>
<dbReference type="SMART" id="SM00382">
    <property type="entry name" value="AAA"/>
    <property type="match status" value="1"/>
</dbReference>
<evidence type="ECO:0000259" key="9">
    <source>
        <dbReference type="PROSITE" id="PS50929"/>
    </source>
</evidence>
<evidence type="ECO:0000256" key="6">
    <source>
        <dbReference type="ARBA" id="ARBA00023136"/>
    </source>
</evidence>
<dbReference type="GO" id="GO:0005524">
    <property type="term" value="F:ATP binding"/>
    <property type="evidence" value="ECO:0007669"/>
    <property type="project" value="UniProtKB-KW"/>
</dbReference>
<keyword evidence="3" id="KW-0547">Nucleotide-binding</keyword>
<reference evidence="10 11" key="1">
    <citation type="journal article" date="2014" name="PLoS ONE">
        <title>The first complete genome sequence of the class fimbriimonadia in the phylum armatimonadetes.</title>
        <authorList>
            <person name="Hu Z.Y."/>
            <person name="Wang Y.Z."/>
            <person name="Im W.T."/>
            <person name="Wang S.Y."/>
            <person name="Zhao G.P."/>
            <person name="Zheng H.J."/>
            <person name="Quan Z.X."/>
        </authorList>
    </citation>
    <scope>NUCLEOTIDE SEQUENCE [LARGE SCALE GENOMIC DNA]</scope>
    <source>
        <strain evidence="10">Gsoil 348</strain>
    </source>
</reference>
<dbReference type="GO" id="GO:0005886">
    <property type="term" value="C:plasma membrane"/>
    <property type="evidence" value="ECO:0007669"/>
    <property type="project" value="UniProtKB-SubCell"/>
</dbReference>
<evidence type="ECO:0000256" key="2">
    <source>
        <dbReference type="ARBA" id="ARBA00022692"/>
    </source>
</evidence>
<evidence type="ECO:0000259" key="8">
    <source>
        <dbReference type="PROSITE" id="PS50893"/>
    </source>
</evidence>
<comment type="subcellular location">
    <subcellularLocation>
        <location evidence="1">Cell membrane</location>
        <topology evidence="1">Multi-pass membrane protein</topology>
    </subcellularLocation>
</comment>
<organism evidence="10 11">
    <name type="scientific">Fimbriimonas ginsengisoli Gsoil 348</name>
    <dbReference type="NCBI Taxonomy" id="661478"/>
    <lineage>
        <taxon>Bacteria</taxon>
        <taxon>Bacillati</taxon>
        <taxon>Armatimonadota</taxon>
        <taxon>Fimbriimonadia</taxon>
        <taxon>Fimbriimonadales</taxon>
        <taxon>Fimbriimonadaceae</taxon>
        <taxon>Fimbriimonas</taxon>
    </lineage>
</organism>
<evidence type="ECO:0000256" key="7">
    <source>
        <dbReference type="SAM" id="Phobius"/>
    </source>
</evidence>
<dbReference type="InterPro" id="IPR011527">
    <property type="entry name" value="ABC1_TM_dom"/>
</dbReference>
<dbReference type="OrthoDB" id="9760358at2"/>
<feature type="transmembrane region" description="Helical" evidence="7">
    <location>
        <begin position="79"/>
        <end position="104"/>
    </location>
</feature>
<evidence type="ECO:0000256" key="4">
    <source>
        <dbReference type="ARBA" id="ARBA00022840"/>
    </source>
</evidence>
<dbReference type="InterPro" id="IPR036640">
    <property type="entry name" value="ABC1_TM_sf"/>
</dbReference>
<dbReference type="AlphaFoldDB" id="A0A068NP57"/>
<sequence>MRRSPTTTSTHDEDLKRKVSWASIIRLVGLALPHRKLLTFAGVLALLGTALQLVLPLMIRETVNRVTQSKSVGELDRDALLFLGIILLGSAFGYVQFILSSLAGNRIVMDLRLRLFSHLQRLPVTFFDKTRSGDLTSHLSNDVTQLQATLTDDLVRLAGQLILLFGGIGIAVWMNWRLTVVIVTVLVFVMAFFVTTGRALRKINREALDSLAEAMGSMTEALANIRLVKAFAREPYEDEQARRRLGHTFRLQMRGSKWEAMMATVGAAGFTLMLIGCMWYGARGVLSGTFQVGDVIGFLVMLAFITQPMATLAALYTRLQRATGAADRLFAILDEGAEEVDSVGAVPFPHGPGEVVFNQIEFQYVADTPVLTGLSLVAPAGKVTAIVGPSGAGKTTLASLVYRFYEPQSGEILIDGVPIRNMQRGSVREHIGIVPQEPILFNGTLRENIRYGRLDATDAEVEAAARSANVEEFVLGFPTGYETMIGERGITLSGGQRQRVAIARALLKDPKILILDEATSALDTKSESLVREALDRLMDGRTTLVIAHRLSTVVNADQIAVVADGRVAEMGTHEELLRQGGRYAELYEFVGA</sequence>
<dbReference type="GO" id="GO:0016887">
    <property type="term" value="F:ATP hydrolysis activity"/>
    <property type="evidence" value="ECO:0007669"/>
    <property type="project" value="InterPro"/>
</dbReference>
<dbReference type="SUPFAM" id="SSF90123">
    <property type="entry name" value="ABC transporter transmembrane region"/>
    <property type="match status" value="1"/>
</dbReference>
<keyword evidence="11" id="KW-1185">Reference proteome</keyword>
<dbReference type="FunFam" id="3.40.50.300:FF:000218">
    <property type="entry name" value="Multidrug ABC transporter ATP-binding protein"/>
    <property type="match status" value="1"/>
</dbReference>
<dbReference type="InterPro" id="IPR027417">
    <property type="entry name" value="P-loop_NTPase"/>
</dbReference>
<dbReference type="Gene3D" id="3.40.50.300">
    <property type="entry name" value="P-loop containing nucleotide triphosphate hydrolases"/>
    <property type="match status" value="1"/>
</dbReference>
<evidence type="ECO:0000313" key="10">
    <source>
        <dbReference type="EMBL" id="AIE85226.1"/>
    </source>
</evidence>
<feature type="transmembrane region" description="Helical" evidence="7">
    <location>
        <begin position="154"/>
        <end position="174"/>
    </location>
</feature>
<dbReference type="PROSITE" id="PS50929">
    <property type="entry name" value="ABC_TM1F"/>
    <property type="match status" value="1"/>
</dbReference>
<dbReference type="CDD" id="cd03249">
    <property type="entry name" value="ABC_MTABC3_MDL1_MDL2"/>
    <property type="match status" value="1"/>
</dbReference>
<feature type="domain" description="ABC transmembrane type-1" evidence="9">
    <location>
        <begin position="40"/>
        <end position="321"/>
    </location>
</feature>
<keyword evidence="6 7" id="KW-0472">Membrane</keyword>
<dbReference type="InterPro" id="IPR039421">
    <property type="entry name" value="Type_1_exporter"/>
</dbReference>
<dbReference type="PROSITE" id="PS50893">
    <property type="entry name" value="ABC_TRANSPORTER_2"/>
    <property type="match status" value="1"/>
</dbReference>
<dbReference type="InterPro" id="IPR017871">
    <property type="entry name" value="ABC_transporter-like_CS"/>
</dbReference>
<evidence type="ECO:0000313" key="11">
    <source>
        <dbReference type="Proteomes" id="UP000027982"/>
    </source>
</evidence>
<dbReference type="eggNOG" id="COG1132">
    <property type="taxonomic scope" value="Bacteria"/>
</dbReference>
<feature type="transmembrane region" description="Helical" evidence="7">
    <location>
        <begin position="294"/>
        <end position="316"/>
    </location>
</feature>
<keyword evidence="2 7" id="KW-0812">Transmembrane</keyword>
<dbReference type="STRING" id="661478.OP10G_1858"/>
<dbReference type="CDD" id="cd18576">
    <property type="entry name" value="ABC_6TM_bac_exporter_ABCB8_10_like"/>
    <property type="match status" value="1"/>
</dbReference>
<dbReference type="PANTHER" id="PTHR43394:SF1">
    <property type="entry name" value="ATP-BINDING CASSETTE SUB-FAMILY B MEMBER 10, MITOCHONDRIAL"/>
    <property type="match status" value="1"/>
</dbReference>
<dbReference type="InterPro" id="IPR003439">
    <property type="entry name" value="ABC_transporter-like_ATP-bd"/>
</dbReference>
<keyword evidence="4 10" id="KW-0067">ATP-binding</keyword>
<dbReference type="KEGG" id="fgi:OP10G_1858"/>
<dbReference type="Pfam" id="PF00664">
    <property type="entry name" value="ABC_membrane"/>
    <property type="match status" value="1"/>
</dbReference>
<accession>A0A068NP57</accession>
<evidence type="ECO:0000256" key="1">
    <source>
        <dbReference type="ARBA" id="ARBA00004651"/>
    </source>
</evidence>
<dbReference type="SUPFAM" id="SSF52540">
    <property type="entry name" value="P-loop containing nucleoside triphosphate hydrolases"/>
    <property type="match status" value="1"/>
</dbReference>
<evidence type="ECO:0000256" key="3">
    <source>
        <dbReference type="ARBA" id="ARBA00022741"/>
    </source>
</evidence>
<keyword evidence="5 7" id="KW-1133">Transmembrane helix</keyword>
<dbReference type="GO" id="GO:0015421">
    <property type="term" value="F:ABC-type oligopeptide transporter activity"/>
    <property type="evidence" value="ECO:0007669"/>
    <property type="project" value="TreeGrafter"/>
</dbReference>